<name>A0A2P6NZJ6_9EUKA</name>
<comment type="similarity">
    <text evidence="1">Belongs to the gemin-2 family.</text>
</comment>
<protein>
    <recommendedName>
        <fullName evidence="5">Gem-associated protein 2</fullName>
    </recommendedName>
</protein>
<dbReference type="Proteomes" id="UP000241769">
    <property type="component" value="Unassembled WGS sequence"/>
</dbReference>
<dbReference type="STRING" id="1890364.A0A2P6NZJ6"/>
<feature type="compositionally biased region" description="Basic and acidic residues" evidence="2">
    <location>
        <begin position="242"/>
        <end position="256"/>
    </location>
</feature>
<dbReference type="AlphaFoldDB" id="A0A2P6NZJ6"/>
<evidence type="ECO:0000256" key="2">
    <source>
        <dbReference type="SAM" id="MobiDB-lite"/>
    </source>
</evidence>
<feature type="compositionally biased region" description="Basic and acidic residues" evidence="2">
    <location>
        <begin position="220"/>
        <end position="234"/>
    </location>
</feature>
<gene>
    <name evidence="3" type="ORF">PROFUN_01233</name>
</gene>
<reference evidence="3 4" key="1">
    <citation type="journal article" date="2018" name="Genome Biol. Evol.">
        <title>Multiple Roots of Fruiting Body Formation in Amoebozoa.</title>
        <authorList>
            <person name="Hillmann F."/>
            <person name="Forbes G."/>
            <person name="Novohradska S."/>
            <person name="Ferling I."/>
            <person name="Riege K."/>
            <person name="Groth M."/>
            <person name="Westermann M."/>
            <person name="Marz M."/>
            <person name="Spaller T."/>
            <person name="Winckler T."/>
            <person name="Schaap P."/>
            <person name="Glockner G."/>
        </authorList>
    </citation>
    <scope>NUCLEOTIDE SEQUENCE [LARGE SCALE GENOMIC DNA]</scope>
    <source>
        <strain evidence="3 4">Jena</strain>
    </source>
</reference>
<dbReference type="OrthoDB" id="428895at2759"/>
<sequence>MRTIQTGEEEDKLYLEYAESDEDEAPRGCLPTWKKGDDQSDSESGFDYLRRVREEASVLPRIVVSKKIVQKTYETNRNRFHRLPESCPPPPPDFKVSQTWKEEMKSWFSSLRSSYEQACDQNQRAKRIKLDQVPHQNNIYAWSTFCFGEGGKAKKKEEAERVVTETITVTTIVEDEKVVQMDVAETTEIRTTDASNTDNSITEEGEEGEIVLEGEEKDGTEEKQKMETGEKVEETTQTQVVDNKEETKDKEKEKSEPIVLQSHRPLSSYLMNLNYNTVQDVLRHHIHWLNDTELTTERAVWLFALLTKLEVPLHPETQGSLQALLYKLCLMRSQLRSHDEEMAAPIIILIEIITEIFGQKESNTHRPE</sequence>
<keyword evidence="4" id="KW-1185">Reference proteome</keyword>
<dbReference type="PANTHER" id="PTHR12794:SF0">
    <property type="entry name" value="GEM-ASSOCIATED PROTEIN 2"/>
    <property type="match status" value="1"/>
</dbReference>
<feature type="region of interest" description="Disordered" evidence="2">
    <location>
        <begin position="17"/>
        <end position="44"/>
    </location>
</feature>
<dbReference type="InParanoid" id="A0A2P6NZJ6"/>
<dbReference type="InterPro" id="IPR035426">
    <property type="entry name" value="Gemin2/Brr1"/>
</dbReference>
<dbReference type="GO" id="GO:0032797">
    <property type="term" value="C:SMN complex"/>
    <property type="evidence" value="ECO:0007669"/>
    <property type="project" value="TreeGrafter"/>
</dbReference>
<evidence type="ECO:0008006" key="5">
    <source>
        <dbReference type="Google" id="ProtNLM"/>
    </source>
</evidence>
<dbReference type="PANTHER" id="PTHR12794">
    <property type="entry name" value="GEMIN2"/>
    <property type="match status" value="1"/>
</dbReference>
<dbReference type="Pfam" id="PF04938">
    <property type="entry name" value="SIP1"/>
    <property type="match status" value="1"/>
</dbReference>
<proteinExistence type="inferred from homology"/>
<dbReference type="Gene3D" id="1.20.58.1070">
    <property type="match status" value="1"/>
</dbReference>
<evidence type="ECO:0000313" key="4">
    <source>
        <dbReference type="Proteomes" id="UP000241769"/>
    </source>
</evidence>
<accession>A0A2P6NZJ6</accession>
<dbReference type="GO" id="GO:0005634">
    <property type="term" value="C:nucleus"/>
    <property type="evidence" value="ECO:0007669"/>
    <property type="project" value="TreeGrafter"/>
</dbReference>
<feature type="region of interest" description="Disordered" evidence="2">
    <location>
        <begin position="214"/>
        <end position="257"/>
    </location>
</feature>
<evidence type="ECO:0000313" key="3">
    <source>
        <dbReference type="EMBL" id="PRP89370.1"/>
    </source>
</evidence>
<dbReference type="EMBL" id="MDYQ01000003">
    <property type="protein sequence ID" value="PRP89370.1"/>
    <property type="molecule type" value="Genomic_DNA"/>
</dbReference>
<evidence type="ECO:0000256" key="1">
    <source>
        <dbReference type="ARBA" id="ARBA00025758"/>
    </source>
</evidence>
<comment type="caution">
    <text evidence="3">The sequence shown here is derived from an EMBL/GenBank/DDBJ whole genome shotgun (WGS) entry which is preliminary data.</text>
</comment>
<dbReference type="GO" id="GO:0000387">
    <property type="term" value="P:spliceosomal snRNP assembly"/>
    <property type="evidence" value="ECO:0007669"/>
    <property type="project" value="InterPro"/>
</dbReference>
<organism evidence="3 4">
    <name type="scientific">Planoprotostelium fungivorum</name>
    <dbReference type="NCBI Taxonomy" id="1890364"/>
    <lineage>
        <taxon>Eukaryota</taxon>
        <taxon>Amoebozoa</taxon>
        <taxon>Evosea</taxon>
        <taxon>Variosea</taxon>
        <taxon>Cavosteliida</taxon>
        <taxon>Cavosteliaceae</taxon>
        <taxon>Planoprotostelium</taxon>
    </lineage>
</organism>